<dbReference type="RefSeq" id="WP_208258359.1">
    <property type="nucleotide sequence ID" value="NZ_JAGEOJ010000010.1"/>
</dbReference>
<sequence length="68" mass="7672">MRIQQLSDENWQVLARPVQAMGDHAWVGGRSPDAFGHEAARNQAEIRSQLRKALDLVQEKLRRPPLAG</sequence>
<dbReference type="Proteomes" id="UP000669179">
    <property type="component" value="Unassembled WGS sequence"/>
</dbReference>
<dbReference type="EMBL" id="JAGEOJ010000010">
    <property type="protein sequence ID" value="MBO2450498.1"/>
    <property type="molecule type" value="Genomic_DNA"/>
</dbReference>
<accession>A0A939PI38</accession>
<reference evidence="1" key="1">
    <citation type="submission" date="2021-03" db="EMBL/GenBank/DDBJ databases">
        <authorList>
            <person name="Kanchanasin P."/>
            <person name="Saeng-In P."/>
            <person name="Phongsopitanun W."/>
            <person name="Yuki M."/>
            <person name="Kudo T."/>
            <person name="Ohkuma M."/>
            <person name="Tanasupawat S."/>
        </authorList>
    </citation>
    <scope>NUCLEOTIDE SEQUENCE</scope>
    <source>
        <strain evidence="1">GKU 128</strain>
    </source>
</reference>
<protein>
    <submittedName>
        <fullName evidence="1">Uncharacterized protein</fullName>
    </submittedName>
</protein>
<keyword evidence="2" id="KW-1185">Reference proteome</keyword>
<evidence type="ECO:0000313" key="1">
    <source>
        <dbReference type="EMBL" id="MBO2450498.1"/>
    </source>
</evidence>
<proteinExistence type="predicted"/>
<dbReference type="AlphaFoldDB" id="A0A939PI38"/>
<organism evidence="1 2">
    <name type="scientific">Actinomadura barringtoniae</name>
    <dbReference type="NCBI Taxonomy" id="1427535"/>
    <lineage>
        <taxon>Bacteria</taxon>
        <taxon>Bacillati</taxon>
        <taxon>Actinomycetota</taxon>
        <taxon>Actinomycetes</taxon>
        <taxon>Streptosporangiales</taxon>
        <taxon>Thermomonosporaceae</taxon>
        <taxon>Actinomadura</taxon>
    </lineage>
</organism>
<name>A0A939PI38_9ACTN</name>
<evidence type="ECO:0000313" key="2">
    <source>
        <dbReference type="Proteomes" id="UP000669179"/>
    </source>
</evidence>
<comment type="caution">
    <text evidence="1">The sequence shown here is derived from an EMBL/GenBank/DDBJ whole genome shotgun (WGS) entry which is preliminary data.</text>
</comment>
<gene>
    <name evidence="1" type="ORF">J4573_25575</name>
</gene>